<organism evidence="7 8">
    <name type="scientific">Sphingomonas koreensis</name>
    <dbReference type="NCBI Taxonomy" id="93064"/>
    <lineage>
        <taxon>Bacteria</taxon>
        <taxon>Pseudomonadati</taxon>
        <taxon>Pseudomonadota</taxon>
        <taxon>Alphaproteobacteria</taxon>
        <taxon>Sphingomonadales</taxon>
        <taxon>Sphingomonadaceae</taxon>
        <taxon>Sphingomonas</taxon>
    </lineage>
</organism>
<keyword evidence="3 5" id="KW-0472">Membrane</keyword>
<evidence type="ECO:0000256" key="5">
    <source>
        <dbReference type="SAM" id="Phobius"/>
    </source>
</evidence>
<dbReference type="GO" id="GO:0022857">
    <property type="term" value="F:transmembrane transporter activity"/>
    <property type="evidence" value="ECO:0007669"/>
    <property type="project" value="InterPro"/>
</dbReference>
<feature type="transmembrane region" description="Helical" evidence="5">
    <location>
        <begin position="308"/>
        <end position="326"/>
    </location>
</feature>
<evidence type="ECO:0000313" key="7">
    <source>
        <dbReference type="EMBL" id="RSY89493.1"/>
    </source>
</evidence>
<name>A0A430G7U9_9SPHN</name>
<feature type="transmembrane region" description="Helical" evidence="5">
    <location>
        <begin position="158"/>
        <end position="178"/>
    </location>
</feature>
<feature type="transmembrane region" description="Helical" evidence="5">
    <location>
        <begin position="277"/>
        <end position="296"/>
    </location>
</feature>
<dbReference type="InterPro" id="IPR036259">
    <property type="entry name" value="MFS_trans_sf"/>
</dbReference>
<dbReference type="Gene3D" id="1.20.1250.20">
    <property type="entry name" value="MFS general substrate transporter like domains"/>
    <property type="match status" value="2"/>
</dbReference>
<dbReference type="Proteomes" id="UP000287746">
    <property type="component" value="Unassembled WGS sequence"/>
</dbReference>
<keyword evidence="1 5" id="KW-0812">Transmembrane</keyword>
<feature type="transmembrane region" description="Helical" evidence="5">
    <location>
        <begin position="126"/>
        <end position="146"/>
    </location>
</feature>
<feature type="domain" description="Major facilitator superfamily (MFS) profile" evidence="6">
    <location>
        <begin position="35"/>
        <end position="422"/>
    </location>
</feature>
<dbReference type="PROSITE" id="PS50850">
    <property type="entry name" value="MFS"/>
    <property type="match status" value="1"/>
</dbReference>
<reference evidence="8" key="1">
    <citation type="submission" date="2018-07" db="EMBL/GenBank/DDBJ databases">
        <title>Genomic and Epidemiologic Investigation of an Indolent Hospital Outbreak.</title>
        <authorList>
            <person name="Johnson R.C."/>
            <person name="Deming C."/>
            <person name="Conlan S."/>
            <person name="Zellmer C.J."/>
            <person name="Michelin A.V."/>
            <person name="Lee-Lin S.-Q."/>
            <person name="Thomas P.J."/>
            <person name="Park M."/>
            <person name="Weingarten R.A."/>
            <person name="Less J."/>
            <person name="Dekker J.P."/>
            <person name="Frank K.M."/>
            <person name="Musser K.A."/>
            <person name="Mcquiston J.R."/>
            <person name="Henderson D.K."/>
            <person name="Lau A.F."/>
            <person name="Palmore T.N."/>
            <person name="Segre J.A."/>
        </authorList>
    </citation>
    <scope>NUCLEOTIDE SEQUENCE [LARGE SCALE GENOMIC DNA]</scope>
    <source>
        <strain evidence="8">SK-CDC1_0717</strain>
    </source>
</reference>
<dbReference type="InterPro" id="IPR050327">
    <property type="entry name" value="Proton-linked_MCT"/>
</dbReference>
<comment type="caution">
    <text evidence="7">The sequence shown here is derived from an EMBL/GenBank/DDBJ whole genome shotgun (WGS) entry which is preliminary data.</text>
</comment>
<dbReference type="CDD" id="cd17355">
    <property type="entry name" value="MFS_YcxA_like"/>
    <property type="match status" value="1"/>
</dbReference>
<evidence type="ECO:0000256" key="1">
    <source>
        <dbReference type="ARBA" id="ARBA00022692"/>
    </source>
</evidence>
<feature type="transmembrane region" description="Helical" evidence="5">
    <location>
        <begin position="102"/>
        <end position="120"/>
    </location>
</feature>
<feature type="transmembrane region" description="Helical" evidence="5">
    <location>
        <begin position="332"/>
        <end position="355"/>
    </location>
</feature>
<dbReference type="InterPro" id="IPR011701">
    <property type="entry name" value="MFS"/>
</dbReference>
<evidence type="ECO:0000313" key="8">
    <source>
        <dbReference type="Proteomes" id="UP000287746"/>
    </source>
</evidence>
<feature type="compositionally biased region" description="Polar residues" evidence="4">
    <location>
        <begin position="1"/>
        <end position="10"/>
    </location>
</feature>
<evidence type="ECO:0000256" key="2">
    <source>
        <dbReference type="ARBA" id="ARBA00022989"/>
    </source>
</evidence>
<feature type="transmembrane region" description="Helical" evidence="5">
    <location>
        <begin position="243"/>
        <end position="265"/>
    </location>
</feature>
<feature type="transmembrane region" description="Helical" evidence="5">
    <location>
        <begin position="367"/>
        <end position="386"/>
    </location>
</feature>
<gene>
    <name evidence="7" type="ORF">DAH66_02200</name>
</gene>
<dbReference type="AlphaFoldDB" id="A0A430G7U9"/>
<accession>A0A430G7U9</accession>
<evidence type="ECO:0000259" key="6">
    <source>
        <dbReference type="PROSITE" id="PS50850"/>
    </source>
</evidence>
<feature type="transmembrane region" description="Helical" evidence="5">
    <location>
        <begin position="32"/>
        <end position="51"/>
    </location>
</feature>
<proteinExistence type="predicted"/>
<evidence type="ECO:0000256" key="3">
    <source>
        <dbReference type="ARBA" id="ARBA00023136"/>
    </source>
</evidence>
<dbReference type="InterPro" id="IPR020846">
    <property type="entry name" value="MFS_dom"/>
</dbReference>
<dbReference type="PANTHER" id="PTHR11360">
    <property type="entry name" value="MONOCARBOXYLATE TRANSPORTER"/>
    <property type="match status" value="1"/>
</dbReference>
<protein>
    <submittedName>
        <fullName evidence="7">MFS transporter</fullName>
    </submittedName>
</protein>
<dbReference type="PANTHER" id="PTHR11360:SF284">
    <property type="entry name" value="EG:103B4.3 PROTEIN-RELATED"/>
    <property type="match status" value="1"/>
</dbReference>
<dbReference type="Pfam" id="PF07690">
    <property type="entry name" value="MFS_1"/>
    <property type="match status" value="1"/>
</dbReference>
<feature type="transmembrane region" description="Helical" evidence="5">
    <location>
        <begin position="71"/>
        <end position="93"/>
    </location>
</feature>
<feature type="transmembrane region" description="Helical" evidence="5">
    <location>
        <begin position="190"/>
        <end position="211"/>
    </location>
</feature>
<evidence type="ECO:0000256" key="4">
    <source>
        <dbReference type="SAM" id="MobiDB-lite"/>
    </source>
</evidence>
<dbReference type="EMBL" id="QQYZ01000002">
    <property type="protein sequence ID" value="RSY89493.1"/>
    <property type="molecule type" value="Genomic_DNA"/>
</dbReference>
<feature type="region of interest" description="Disordered" evidence="4">
    <location>
        <begin position="1"/>
        <end position="23"/>
    </location>
</feature>
<sequence length="427" mass="44893">MPKSGSNWSVSMHHPSAPEPSRGQTLAEWRTGWALVVAACCGVALGSVQIYATGVFVAPLEAEFGWSRADISAALMAPALLGVALSPLFGIFIDRWGARRMAIPGTIMVCATTASLSLAGPSIYSWWALWAVFGVATLFLKPTIWSTAVSSHFSAGRGLALAVMLSGTGLAQACLPTITRLLIDGLGWRGAYLALGTGFALVVVPVLWFFFHDARFERDGSGKKISDAVTGYTLREGVRTRQFWQLLLTAIIITGVIVGFVFHLVPLLSEMGLSRANATYAAGIAGIFSIIGRLGVGFMLDRLPGPPVGAISVALPIIAAALLLAFPGSVPMAIVAIAFLGLCIGGEYDSVIYLSTRYFGMRSFGSLFGWITSALLAGVGLGPWIAGTIRDATGAYDLFLWIVIPLAGLSALLLGTLGRYPDHGPAA</sequence>
<keyword evidence="2 5" id="KW-1133">Transmembrane helix</keyword>
<feature type="transmembrane region" description="Helical" evidence="5">
    <location>
        <begin position="398"/>
        <end position="417"/>
    </location>
</feature>
<dbReference type="SUPFAM" id="SSF103473">
    <property type="entry name" value="MFS general substrate transporter"/>
    <property type="match status" value="1"/>
</dbReference>